<reference evidence="3" key="1">
    <citation type="submission" date="2025-08" db="UniProtKB">
        <authorList>
            <consortium name="RefSeq"/>
        </authorList>
    </citation>
    <scope>IDENTIFICATION</scope>
    <source>
        <tissue evidence="3">Whole larvae</tissue>
    </source>
</reference>
<feature type="transmembrane region" description="Helical" evidence="1">
    <location>
        <begin position="90"/>
        <end position="110"/>
    </location>
</feature>
<dbReference type="RefSeq" id="XP_052758281.1">
    <property type="nucleotide sequence ID" value="XM_052902321.1"/>
</dbReference>
<organism evidence="2 3">
    <name type="scientific">Galleria mellonella</name>
    <name type="common">Greater wax moth</name>
    <dbReference type="NCBI Taxonomy" id="7137"/>
    <lineage>
        <taxon>Eukaryota</taxon>
        <taxon>Metazoa</taxon>
        <taxon>Ecdysozoa</taxon>
        <taxon>Arthropoda</taxon>
        <taxon>Hexapoda</taxon>
        <taxon>Insecta</taxon>
        <taxon>Pterygota</taxon>
        <taxon>Neoptera</taxon>
        <taxon>Endopterygota</taxon>
        <taxon>Lepidoptera</taxon>
        <taxon>Glossata</taxon>
        <taxon>Ditrysia</taxon>
        <taxon>Pyraloidea</taxon>
        <taxon>Pyralidae</taxon>
        <taxon>Galleriinae</taxon>
        <taxon>Galleria</taxon>
    </lineage>
</organism>
<feature type="transmembrane region" description="Helical" evidence="1">
    <location>
        <begin position="152"/>
        <end position="170"/>
    </location>
</feature>
<name>A0ABM3N3W1_GALME</name>
<keyword evidence="1" id="KW-0812">Transmembrane</keyword>
<evidence type="ECO:0000256" key="1">
    <source>
        <dbReference type="SAM" id="Phobius"/>
    </source>
</evidence>
<keyword evidence="1" id="KW-0472">Membrane</keyword>
<keyword evidence="2" id="KW-1185">Reference proteome</keyword>
<proteinExistence type="predicted"/>
<feature type="transmembrane region" description="Helical" evidence="1">
    <location>
        <begin position="176"/>
        <end position="194"/>
    </location>
</feature>
<evidence type="ECO:0000313" key="2">
    <source>
        <dbReference type="Proteomes" id="UP001652740"/>
    </source>
</evidence>
<evidence type="ECO:0000313" key="3">
    <source>
        <dbReference type="RefSeq" id="XP_052758281.1"/>
    </source>
</evidence>
<dbReference type="GeneID" id="128202339"/>
<gene>
    <name evidence="3" type="primary">LOC128202339</name>
</gene>
<accession>A0ABM3N3W1</accession>
<protein>
    <submittedName>
        <fullName evidence="3">Uncharacterized protein LOC128202339</fullName>
    </submittedName>
</protein>
<dbReference type="Proteomes" id="UP001652740">
    <property type="component" value="Unplaced"/>
</dbReference>
<keyword evidence="1" id="KW-1133">Transmembrane helix</keyword>
<feature type="transmembrane region" description="Helical" evidence="1">
    <location>
        <begin position="63"/>
        <end position="84"/>
    </location>
</feature>
<sequence length="266" mass="31535">MLDSEIKTKKNNTCSAEYLSNDILDEDFLSSFAPIRCVQLILGTCRVDGRDRFVTPPTLYQRLYSMILIILICSVQFRIIYIYNQKYNDYRYVFPIAFTLSFCMISMYLANMIHVRFYGYKDNVKFYVIMQELDHLLKMNQKNIINQNMYKLNVFTIIFILSIYMIALVIASTQGLSALMTLGITLYIDASFVFETNHCSNIMAYFALRVCFVNCIITKYLREIVKNEVIDRIIPNYESFIRLFKEFEDKYYDYRYISTLFENHGV</sequence>